<dbReference type="Proteomes" id="UP000321798">
    <property type="component" value="Unassembled WGS sequence"/>
</dbReference>
<accession>A0A512PGV2</accession>
<dbReference type="EMBL" id="BKAL01000013">
    <property type="protein sequence ID" value="GEP70430.1"/>
    <property type="molecule type" value="Genomic_DNA"/>
</dbReference>
<feature type="transmembrane region" description="Helical" evidence="1">
    <location>
        <begin position="233"/>
        <end position="251"/>
    </location>
</feature>
<keyword evidence="1" id="KW-0812">Transmembrane</keyword>
<dbReference type="RefSeq" id="WP_146954207.1">
    <property type="nucleotide sequence ID" value="NZ_BAABBJ010000001.1"/>
</dbReference>
<reference evidence="3 4" key="1">
    <citation type="submission" date="2019-07" db="EMBL/GenBank/DDBJ databases">
        <title>Whole genome shotgun sequence of Cellulomonas soli NBRC 109434.</title>
        <authorList>
            <person name="Hosoyama A."/>
            <person name="Uohara A."/>
            <person name="Ohji S."/>
            <person name="Ichikawa N."/>
        </authorList>
    </citation>
    <scope>NUCLEOTIDE SEQUENCE [LARGE SCALE GENOMIC DNA]</scope>
    <source>
        <strain evidence="3 4">NBRC 109434</strain>
    </source>
</reference>
<keyword evidence="4" id="KW-1185">Reference proteome</keyword>
<sequence length="261" mass="26745">MNSADMTRVARRVNDHPTTGALARLGYVASGVLHLMLALVVVQVAWFGSVTSADQSGALGALASSPGGRAALWVVAVGFAGLAVWQVSEAVGTGGGAGARVKAASKAVLYAALAWTSVQFAQGAPRSSGEQSRDFTAELMSHQGGRFAVAGVGAVVLGVAAYHVHKGWTRGFLRDLREHPGRFVVAPGRLGYVAKGVALGVVGALFVAAAWHARPDEAGGLDAALRTLGDQPFGTALLTVVAAGFVAYAVYSFGRARYART</sequence>
<protein>
    <submittedName>
        <fullName evidence="3">Membrane protein</fullName>
    </submittedName>
</protein>
<comment type="caution">
    <text evidence="3">The sequence shown here is derived from an EMBL/GenBank/DDBJ whole genome shotgun (WGS) entry which is preliminary data.</text>
</comment>
<name>A0A512PGV2_9CELL</name>
<proteinExistence type="predicted"/>
<evidence type="ECO:0000259" key="2">
    <source>
        <dbReference type="Pfam" id="PF06724"/>
    </source>
</evidence>
<evidence type="ECO:0000313" key="3">
    <source>
        <dbReference type="EMBL" id="GEP70430.1"/>
    </source>
</evidence>
<organism evidence="3 4">
    <name type="scientific">Cellulomonas soli</name>
    <dbReference type="NCBI Taxonomy" id="931535"/>
    <lineage>
        <taxon>Bacteria</taxon>
        <taxon>Bacillati</taxon>
        <taxon>Actinomycetota</taxon>
        <taxon>Actinomycetes</taxon>
        <taxon>Micrococcales</taxon>
        <taxon>Cellulomonadaceae</taxon>
        <taxon>Cellulomonas</taxon>
    </lineage>
</organism>
<feature type="domain" description="DUF1206" evidence="2">
    <location>
        <begin position="25"/>
        <end position="91"/>
    </location>
</feature>
<dbReference type="Pfam" id="PF06724">
    <property type="entry name" value="DUF1206"/>
    <property type="match status" value="3"/>
</dbReference>
<feature type="transmembrane region" description="Helical" evidence="1">
    <location>
        <begin position="21"/>
        <end position="47"/>
    </location>
</feature>
<feature type="domain" description="DUF1206" evidence="2">
    <location>
        <begin position="190"/>
        <end position="258"/>
    </location>
</feature>
<keyword evidence="1" id="KW-1133">Transmembrane helix</keyword>
<keyword evidence="1" id="KW-0472">Membrane</keyword>
<dbReference type="InterPro" id="IPR009597">
    <property type="entry name" value="DUF1206"/>
</dbReference>
<dbReference type="OrthoDB" id="4552598at2"/>
<feature type="domain" description="DUF1206" evidence="2">
    <location>
        <begin position="102"/>
        <end position="170"/>
    </location>
</feature>
<evidence type="ECO:0000256" key="1">
    <source>
        <dbReference type="SAM" id="Phobius"/>
    </source>
</evidence>
<evidence type="ECO:0000313" key="4">
    <source>
        <dbReference type="Proteomes" id="UP000321798"/>
    </source>
</evidence>
<gene>
    <name evidence="3" type="ORF">CSO01_31450</name>
</gene>
<dbReference type="AlphaFoldDB" id="A0A512PGV2"/>
<feature type="transmembrane region" description="Helical" evidence="1">
    <location>
        <begin position="144"/>
        <end position="164"/>
    </location>
</feature>
<feature type="transmembrane region" description="Helical" evidence="1">
    <location>
        <begin position="192"/>
        <end position="213"/>
    </location>
</feature>